<dbReference type="EMBL" id="LR796912">
    <property type="protein sequence ID" value="CAB4174558.1"/>
    <property type="molecule type" value="Genomic_DNA"/>
</dbReference>
<dbReference type="EMBL" id="LR797194">
    <property type="protein sequence ID" value="CAB4193094.1"/>
    <property type="molecule type" value="Genomic_DNA"/>
</dbReference>
<organism evidence="1">
    <name type="scientific">uncultured Caudovirales phage</name>
    <dbReference type="NCBI Taxonomy" id="2100421"/>
    <lineage>
        <taxon>Viruses</taxon>
        <taxon>Duplodnaviria</taxon>
        <taxon>Heunggongvirae</taxon>
        <taxon>Uroviricota</taxon>
        <taxon>Caudoviricetes</taxon>
        <taxon>Peduoviridae</taxon>
        <taxon>Maltschvirus</taxon>
        <taxon>Maltschvirus maltsch</taxon>
    </lineage>
</organism>
<dbReference type="EMBL" id="LR798422">
    <property type="protein sequence ID" value="CAB5230850.1"/>
    <property type="molecule type" value="Genomic_DNA"/>
</dbReference>
<proteinExistence type="predicted"/>
<reference evidence="1" key="1">
    <citation type="submission" date="2020-05" db="EMBL/GenBank/DDBJ databases">
        <authorList>
            <person name="Chiriac C."/>
            <person name="Salcher M."/>
            <person name="Ghai R."/>
            <person name="Kavagutti S V."/>
        </authorList>
    </citation>
    <scope>NUCLEOTIDE SEQUENCE</scope>
</reference>
<name>A0A6J5PZH9_9CAUD</name>
<protein>
    <submittedName>
        <fullName evidence="1">Uncharacterized protein</fullName>
    </submittedName>
</protein>
<accession>A0A6J5PZH9</accession>
<evidence type="ECO:0000313" key="1">
    <source>
        <dbReference type="EMBL" id="CAB4174558.1"/>
    </source>
</evidence>
<evidence type="ECO:0000313" key="4">
    <source>
        <dbReference type="EMBL" id="CAB4216224.1"/>
    </source>
</evidence>
<evidence type="ECO:0000313" key="3">
    <source>
        <dbReference type="EMBL" id="CAB4193094.1"/>
    </source>
</evidence>
<dbReference type="EMBL" id="LR797079">
    <property type="protein sequence ID" value="CAB4185720.1"/>
    <property type="molecule type" value="Genomic_DNA"/>
</dbReference>
<sequence length="100" mass="11711">MKGFFGLSYDTIPYHKHTTHTMTKSPFEIRADLIKLAQDHLEKQYTANVKFSTKMYESMLESGLDQADKIMKVLPEYQYPTSEDILKKAKEFYNFVSCTK</sequence>
<evidence type="ECO:0000313" key="2">
    <source>
        <dbReference type="EMBL" id="CAB4185720.1"/>
    </source>
</evidence>
<evidence type="ECO:0000313" key="5">
    <source>
        <dbReference type="EMBL" id="CAB5230850.1"/>
    </source>
</evidence>
<gene>
    <name evidence="2" type="ORF">UFOVP1123_129</name>
    <name evidence="3" type="ORF">UFOVP1239_22</name>
    <name evidence="4" type="ORF">UFOVP1484_133</name>
    <name evidence="5" type="ORF">UFOVP1577_139</name>
    <name evidence="1" type="ORF">UFOVP961_59</name>
</gene>
<dbReference type="EMBL" id="LR797435">
    <property type="protein sequence ID" value="CAB4216224.1"/>
    <property type="molecule type" value="Genomic_DNA"/>
</dbReference>